<proteinExistence type="predicted"/>
<evidence type="ECO:0000256" key="3">
    <source>
        <dbReference type="ARBA" id="ARBA00022692"/>
    </source>
</evidence>
<dbReference type="EMBL" id="AP018818">
    <property type="protein sequence ID" value="BBF71667.1"/>
    <property type="molecule type" value="Genomic_DNA"/>
</dbReference>
<sequence>MAMTGHAAERLVPMTAPSAQSPSFLRLFPPLLILALAMAAGFTMMGSFSMVQEGAKAEMGLSDFQLSLVQGVAAAVPLLLFSMPIGLLVDRTNRLRLLICLALIWTMGTLLTAVAQSVSTLFMARMLAGIGTTGALTAALSLCADLCPPHQRGRGLLVVTLGKALGQAGAFALAGWLLSLFLRPAADTLFAGVAPWRATHFALAAISAALILPMLLLREPARQEVAAGIHAPWRVVLQALWSRRAFLGPLFVGQVSVVMADAAAAIWASPVLSRSYGLAPPDFAGWMGSLIFLTGVAGSVLGGVAADIGQKSGRRGGLLIGAVIAAALGIPAALFPIMPGIPSFAVALGALMLCGTVTGLITSVALTVLLPNELRGLCIGAFIAIAGLIGFGVAPTLVTAISGLLGGEAHLGGGLATVGVSVSIVSVAAFWRAMRRAPDRPI</sequence>
<feature type="transmembrane region" description="Helical" evidence="6">
    <location>
        <begin position="411"/>
        <end position="431"/>
    </location>
</feature>
<dbReference type="SUPFAM" id="SSF103473">
    <property type="entry name" value="MFS general substrate transporter"/>
    <property type="match status" value="1"/>
</dbReference>
<dbReference type="InterPro" id="IPR020846">
    <property type="entry name" value="MFS_dom"/>
</dbReference>
<dbReference type="Pfam" id="PF07690">
    <property type="entry name" value="MFS_1"/>
    <property type="match status" value="1"/>
</dbReference>
<keyword evidence="3 6" id="KW-0812">Transmembrane</keyword>
<dbReference type="Proteomes" id="UP001059971">
    <property type="component" value="Chromosome 2"/>
</dbReference>
<evidence type="ECO:0000256" key="1">
    <source>
        <dbReference type="ARBA" id="ARBA00004651"/>
    </source>
</evidence>
<evidence type="ECO:0000256" key="6">
    <source>
        <dbReference type="SAM" id="Phobius"/>
    </source>
</evidence>
<evidence type="ECO:0000259" key="7">
    <source>
        <dbReference type="PROSITE" id="PS50850"/>
    </source>
</evidence>
<gene>
    <name evidence="8" type="ORF">SBA_ch2_2000</name>
</gene>
<feature type="transmembrane region" description="Helical" evidence="6">
    <location>
        <begin position="68"/>
        <end position="88"/>
    </location>
</feature>
<feature type="transmembrane region" description="Helical" evidence="6">
    <location>
        <begin position="318"/>
        <end position="338"/>
    </location>
</feature>
<keyword evidence="5 6" id="KW-0472">Membrane</keyword>
<reference evidence="8" key="1">
    <citation type="submission" date="2018-07" db="EMBL/GenBank/DDBJ databases">
        <title>Complete genome sequence of Sphingomonas bisphenolicum strain AO1, a bisphenol A degradative bacterium isolated from Japanese farm field.</title>
        <authorList>
            <person name="Murakami M."/>
            <person name="Koh M."/>
            <person name="Koba S."/>
            <person name="Matsumura Y."/>
        </authorList>
    </citation>
    <scope>NUCLEOTIDE SEQUENCE</scope>
    <source>
        <strain evidence="8">AO1</strain>
    </source>
</reference>
<dbReference type="InterPro" id="IPR036259">
    <property type="entry name" value="MFS_trans_sf"/>
</dbReference>
<keyword evidence="2" id="KW-1003">Cell membrane</keyword>
<feature type="transmembrane region" description="Helical" evidence="6">
    <location>
        <begin position="377"/>
        <end position="405"/>
    </location>
</feature>
<feature type="transmembrane region" description="Helical" evidence="6">
    <location>
        <begin position="283"/>
        <end position="306"/>
    </location>
</feature>
<protein>
    <recommendedName>
        <fullName evidence="7">Major facilitator superfamily (MFS) profile domain-containing protein</fullName>
    </recommendedName>
</protein>
<dbReference type="PANTHER" id="PTHR43124:SF3">
    <property type="entry name" value="CHLORAMPHENICOL EFFLUX PUMP RV0191"/>
    <property type="match status" value="1"/>
</dbReference>
<comment type="subcellular location">
    <subcellularLocation>
        <location evidence="1">Cell membrane</location>
        <topology evidence="1">Multi-pass membrane protein</topology>
    </subcellularLocation>
</comment>
<evidence type="ECO:0000256" key="5">
    <source>
        <dbReference type="ARBA" id="ARBA00023136"/>
    </source>
</evidence>
<evidence type="ECO:0000256" key="4">
    <source>
        <dbReference type="ARBA" id="ARBA00022989"/>
    </source>
</evidence>
<dbReference type="InterPro" id="IPR050189">
    <property type="entry name" value="MFS_Efflux_Transporters"/>
</dbReference>
<keyword evidence="9" id="KW-1185">Reference proteome</keyword>
<feature type="transmembrane region" description="Helical" evidence="6">
    <location>
        <begin position="246"/>
        <end position="268"/>
    </location>
</feature>
<feature type="transmembrane region" description="Helical" evidence="6">
    <location>
        <begin position="95"/>
        <end position="116"/>
    </location>
</feature>
<feature type="domain" description="Major facilitator superfamily (MFS) profile" evidence="7">
    <location>
        <begin position="30"/>
        <end position="438"/>
    </location>
</feature>
<accession>A0ABN5WHH2</accession>
<evidence type="ECO:0000256" key="2">
    <source>
        <dbReference type="ARBA" id="ARBA00022475"/>
    </source>
</evidence>
<feature type="transmembrane region" description="Helical" evidence="6">
    <location>
        <begin position="27"/>
        <end position="48"/>
    </location>
</feature>
<feature type="transmembrane region" description="Helical" evidence="6">
    <location>
        <begin position="156"/>
        <end position="178"/>
    </location>
</feature>
<evidence type="ECO:0000313" key="8">
    <source>
        <dbReference type="EMBL" id="BBF71667.1"/>
    </source>
</evidence>
<organism evidence="8 9">
    <name type="scientific">Sphingomonas bisphenolicum</name>
    <dbReference type="NCBI Taxonomy" id="296544"/>
    <lineage>
        <taxon>Bacteria</taxon>
        <taxon>Pseudomonadati</taxon>
        <taxon>Pseudomonadota</taxon>
        <taxon>Alphaproteobacteria</taxon>
        <taxon>Sphingomonadales</taxon>
        <taxon>Sphingomonadaceae</taxon>
        <taxon>Sphingomonas</taxon>
    </lineage>
</organism>
<dbReference type="InterPro" id="IPR011701">
    <property type="entry name" value="MFS"/>
</dbReference>
<evidence type="ECO:0000313" key="9">
    <source>
        <dbReference type="Proteomes" id="UP001059971"/>
    </source>
</evidence>
<feature type="transmembrane region" description="Helical" evidence="6">
    <location>
        <begin position="122"/>
        <end position="144"/>
    </location>
</feature>
<dbReference type="Gene3D" id="1.20.1250.20">
    <property type="entry name" value="MFS general substrate transporter like domains"/>
    <property type="match status" value="2"/>
</dbReference>
<name>A0ABN5WHH2_9SPHN</name>
<keyword evidence="4 6" id="KW-1133">Transmembrane helix</keyword>
<dbReference type="PANTHER" id="PTHR43124">
    <property type="entry name" value="PURINE EFFLUX PUMP PBUE"/>
    <property type="match status" value="1"/>
</dbReference>
<feature type="transmembrane region" description="Helical" evidence="6">
    <location>
        <begin position="344"/>
        <end position="370"/>
    </location>
</feature>
<feature type="transmembrane region" description="Helical" evidence="6">
    <location>
        <begin position="198"/>
        <end position="217"/>
    </location>
</feature>
<dbReference type="PROSITE" id="PS50850">
    <property type="entry name" value="MFS"/>
    <property type="match status" value="1"/>
</dbReference>